<dbReference type="InParanoid" id="A7TMJ0"/>
<evidence type="ECO:0000256" key="1">
    <source>
        <dbReference type="SAM" id="MobiDB-lite"/>
    </source>
</evidence>
<sequence>MSSAFQLSDDEFSSATNFSFPRPVTSESSPERKGCITPPEEYPRPNLGFGYSDNKIGSKSIHRRQQTPISFNILDNSQDQPEYTKTYYSHRLSSIDIMNDTKNQIRRNSTGIFSSLGEFAKLNKIDTENKIFANCPESGDCNNFPKIDLNVSNEKINEKK</sequence>
<dbReference type="Proteomes" id="UP000000267">
    <property type="component" value="Unassembled WGS sequence"/>
</dbReference>
<keyword evidence="3" id="KW-1185">Reference proteome</keyword>
<dbReference type="PhylomeDB" id="A7TMJ0"/>
<protein>
    <submittedName>
        <fullName evidence="2">Uncharacterized protein</fullName>
    </submittedName>
</protein>
<gene>
    <name evidence="2" type="ORF">Kpol_513p4</name>
</gene>
<feature type="region of interest" description="Disordered" evidence="1">
    <location>
        <begin position="1"/>
        <end position="62"/>
    </location>
</feature>
<dbReference type="RefSeq" id="XP_001644346.1">
    <property type="nucleotide sequence ID" value="XM_001644296.1"/>
</dbReference>
<dbReference type="KEGG" id="vpo:Kpol_513p4"/>
<dbReference type="AlphaFoldDB" id="A7TMJ0"/>
<dbReference type="GeneID" id="5544657"/>
<accession>A7TMJ0</accession>
<proteinExistence type="predicted"/>
<dbReference type="HOGENOM" id="CLU_1653478_0_0_1"/>
<name>A7TMJ0_VANPO</name>
<dbReference type="OMA" id="NKIFANC"/>
<dbReference type="FunCoup" id="A7TMJ0">
    <property type="interactions" value="113"/>
</dbReference>
<organism evidence="3">
    <name type="scientific">Vanderwaltozyma polyspora (strain ATCC 22028 / DSM 70294 / BCRC 21397 / CBS 2163 / NBRC 10782 / NRRL Y-8283 / UCD 57-17)</name>
    <name type="common">Kluyveromyces polysporus</name>
    <dbReference type="NCBI Taxonomy" id="436907"/>
    <lineage>
        <taxon>Eukaryota</taxon>
        <taxon>Fungi</taxon>
        <taxon>Dikarya</taxon>
        <taxon>Ascomycota</taxon>
        <taxon>Saccharomycotina</taxon>
        <taxon>Saccharomycetes</taxon>
        <taxon>Saccharomycetales</taxon>
        <taxon>Saccharomycetaceae</taxon>
        <taxon>Vanderwaltozyma</taxon>
    </lineage>
</organism>
<dbReference type="EMBL" id="DS480423">
    <property type="protein sequence ID" value="EDO16488.1"/>
    <property type="molecule type" value="Genomic_DNA"/>
</dbReference>
<evidence type="ECO:0000313" key="2">
    <source>
        <dbReference type="EMBL" id="EDO16488.1"/>
    </source>
</evidence>
<evidence type="ECO:0000313" key="3">
    <source>
        <dbReference type="Proteomes" id="UP000000267"/>
    </source>
</evidence>
<dbReference type="eggNOG" id="ENOG502SBMR">
    <property type="taxonomic scope" value="Eukaryota"/>
</dbReference>
<reference evidence="2 3" key="1">
    <citation type="journal article" date="2007" name="Proc. Natl. Acad. Sci. U.S.A.">
        <title>Independent sorting-out of thousands of duplicated gene pairs in two yeast species descended from a whole-genome duplication.</title>
        <authorList>
            <person name="Scannell D.R."/>
            <person name="Frank A.C."/>
            <person name="Conant G.C."/>
            <person name="Byrne K.P."/>
            <person name="Woolfit M."/>
            <person name="Wolfe K.H."/>
        </authorList>
    </citation>
    <scope>NUCLEOTIDE SEQUENCE [LARGE SCALE GENOMIC DNA]</scope>
    <source>
        <strain evidence="3">ATCC 22028 / DSM 70294 / BCRC 21397 / CBS 2163 / NBRC 10782 / NRRL Y-8283 / UCD 57-17</strain>
    </source>
</reference>
<dbReference type="OrthoDB" id="4066875at2759"/>